<feature type="domain" description="AMP-dependent synthetase/ligase" evidence="1">
    <location>
        <begin position="9"/>
        <end position="364"/>
    </location>
</feature>
<evidence type="ECO:0000313" key="4">
    <source>
        <dbReference type="Proteomes" id="UP000186795"/>
    </source>
</evidence>
<evidence type="ECO:0000259" key="2">
    <source>
        <dbReference type="Pfam" id="PF13193"/>
    </source>
</evidence>
<dbReference type="Gene3D" id="3.40.50.12780">
    <property type="entry name" value="N-terminal domain of ligase-like"/>
    <property type="match status" value="1"/>
</dbReference>
<dbReference type="AlphaFoldDB" id="A0A1N7KXY7"/>
<dbReference type="PANTHER" id="PTHR24096">
    <property type="entry name" value="LONG-CHAIN-FATTY-ACID--COA LIGASE"/>
    <property type="match status" value="1"/>
</dbReference>
<dbReference type="InterPro" id="IPR045851">
    <property type="entry name" value="AMP-bd_C_sf"/>
</dbReference>
<dbReference type="Pfam" id="PF00501">
    <property type="entry name" value="AMP-binding"/>
    <property type="match status" value="1"/>
</dbReference>
<proteinExistence type="predicted"/>
<dbReference type="Pfam" id="PF13193">
    <property type="entry name" value="AMP-binding_C"/>
    <property type="match status" value="1"/>
</dbReference>
<reference evidence="4" key="1">
    <citation type="submission" date="2017-01" db="EMBL/GenBank/DDBJ databases">
        <authorList>
            <person name="Varghese N."/>
            <person name="Submissions S."/>
        </authorList>
    </citation>
    <scope>NUCLEOTIDE SEQUENCE [LARGE SCALE GENOMIC DNA]</scope>
    <source>
        <strain evidence="4">DSM 45196</strain>
    </source>
</reference>
<gene>
    <name evidence="3" type="ORF">SAMN05421790_103335</name>
</gene>
<dbReference type="GO" id="GO:0016405">
    <property type="term" value="F:CoA-ligase activity"/>
    <property type="evidence" value="ECO:0007669"/>
    <property type="project" value="TreeGrafter"/>
</dbReference>
<feature type="domain" description="AMP-binding enzyme C-terminal" evidence="2">
    <location>
        <begin position="414"/>
        <end position="486"/>
    </location>
</feature>
<keyword evidence="4" id="KW-1185">Reference proteome</keyword>
<dbReference type="Gene3D" id="3.30.300.30">
    <property type="match status" value="1"/>
</dbReference>
<name>A0A1N7KXY7_9BACL</name>
<evidence type="ECO:0000313" key="3">
    <source>
        <dbReference type="EMBL" id="SIS66434.1"/>
    </source>
</evidence>
<dbReference type="EMBL" id="FTOD01000003">
    <property type="protein sequence ID" value="SIS66434.1"/>
    <property type="molecule type" value="Genomic_DNA"/>
</dbReference>
<sequence>MFTVGEMLRNRADFSPHLEAVVYGDERITYRELNRRVNRLAHFMMELDVQKGDRIAILCSTNHPFATVLLAAAKLGAVAVPLNWRLGLEEIQQVMEHSEPKLLFFDEEFSETADELESCEFLERMVRVSIDQKLNPPFVQALLEYPDTEPDVQVDSEDQLALTYTSGTTGKPKGVITTHANFHAFGVAASLTLDVRRGDRFLISTPLFRTNGLSAMVNALLLGGTVVFMPDFHPVRVWEVVERERITHLLSLPGMLGYMLPAAMNGDWDTGSMREFICGGPVPEELIRQYSSLGFPIVQMYGASEVTGGITFWNPGMGISTCHSAGKRLLGEIKVVDPTSGGEVPPGEIGEILYRGPQVTPGYWKDPEETARAIRDGWFHTGDAGRLEEDGLLYVVDRCGDLIYCNEELVLPTEVEKVLAEMEGVAEVTVIGVKDPEKGEVPRAYVVREENSSLTEEDVLRYGRERLAEHQLTEVAFVDELPRNSLGLITKYILREQADRMKTVDVVE</sequence>
<dbReference type="InterPro" id="IPR042099">
    <property type="entry name" value="ANL_N_sf"/>
</dbReference>
<evidence type="ECO:0000259" key="1">
    <source>
        <dbReference type="Pfam" id="PF00501"/>
    </source>
</evidence>
<dbReference type="InterPro" id="IPR000873">
    <property type="entry name" value="AMP-dep_synth/lig_dom"/>
</dbReference>
<dbReference type="InterPro" id="IPR020845">
    <property type="entry name" value="AMP-binding_CS"/>
</dbReference>
<dbReference type="SUPFAM" id="SSF56801">
    <property type="entry name" value="Acetyl-CoA synthetase-like"/>
    <property type="match status" value="1"/>
</dbReference>
<dbReference type="Proteomes" id="UP000186795">
    <property type="component" value="Unassembled WGS sequence"/>
</dbReference>
<protein>
    <submittedName>
        <fullName evidence="3">Long-chain acyl-CoA synthetase</fullName>
    </submittedName>
</protein>
<dbReference type="PROSITE" id="PS00455">
    <property type="entry name" value="AMP_BINDING"/>
    <property type="match status" value="1"/>
</dbReference>
<dbReference type="RefSeq" id="WP_076524254.1">
    <property type="nucleotide sequence ID" value="NZ_CP048103.1"/>
</dbReference>
<accession>A0A1N7KXY7</accession>
<dbReference type="InterPro" id="IPR025110">
    <property type="entry name" value="AMP-bd_C"/>
</dbReference>
<dbReference type="PANTHER" id="PTHR24096:SF267">
    <property type="entry name" value="MALONATE--COA LIGASE ACSF3, MITOCHONDRIAL"/>
    <property type="match status" value="1"/>
</dbReference>
<organism evidence="3 4">
    <name type="scientific">Kroppenstedtia eburnea</name>
    <dbReference type="NCBI Taxonomy" id="714067"/>
    <lineage>
        <taxon>Bacteria</taxon>
        <taxon>Bacillati</taxon>
        <taxon>Bacillota</taxon>
        <taxon>Bacilli</taxon>
        <taxon>Bacillales</taxon>
        <taxon>Thermoactinomycetaceae</taxon>
        <taxon>Kroppenstedtia</taxon>
    </lineage>
</organism>